<feature type="compositionally biased region" description="Basic residues" evidence="1">
    <location>
        <begin position="142"/>
        <end position="152"/>
    </location>
</feature>
<feature type="compositionally biased region" description="Basic and acidic residues" evidence="1">
    <location>
        <begin position="189"/>
        <end position="201"/>
    </location>
</feature>
<proteinExistence type="predicted"/>
<sequence length="333" mass="37930">MAGANQEFMGENNPPNPPHHQLDGLEASVTPEGSAAQAQVTPLDVPPLHHVPPPEDPLVVPQGQLLREQADNMRGQNDLIHEQNHRIQVVENSRAASKISRSNRRHRSPTPENNRSRSRSRSPRPAPRRNAERPLSPVRENPRRKNRYRLQRNNRTPPPRNNRSPPQRNNRSPPRKGEVVARGGLEKPSSLDKYDGTTDPDEHIQSVETALDYRNLRGAIKCRLFPLSLIRGASTWWRNLPPGSIDSWEDLCRMFTSHFTTSRWHSKTVANLKAIIQGPEESLRSYIERFNKVSVEVDATDKMKLYLLEKGLREETKFQEAVGIVEMESLPTK</sequence>
<feature type="compositionally biased region" description="Low complexity" evidence="1">
    <location>
        <begin position="153"/>
        <end position="172"/>
    </location>
</feature>
<dbReference type="AlphaFoldDB" id="A0A2Z6NV33"/>
<evidence type="ECO:0000256" key="1">
    <source>
        <dbReference type="SAM" id="MobiDB-lite"/>
    </source>
</evidence>
<feature type="domain" description="Retrotransposon gag" evidence="2">
    <location>
        <begin position="224"/>
        <end position="314"/>
    </location>
</feature>
<name>A0A2Z6NV33_TRISU</name>
<dbReference type="Pfam" id="PF03732">
    <property type="entry name" value="Retrotrans_gag"/>
    <property type="match status" value="1"/>
</dbReference>
<dbReference type="EMBL" id="DF973589">
    <property type="protein sequence ID" value="GAU35399.1"/>
    <property type="molecule type" value="Genomic_DNA"/>
</dbReference>
<gene>
    <name evidence="3" type="ORF">TSUD_160500</name>
</gene>
<dbReference type="Proteomes" id="UP000242715">
    <property type="component" value="Unassembled WGS sequence"/>
</dbReference>
<feature type="region of interest" description="Disordered" evidence="1">
    <location>
        <begin position="1"/>
        <end position="201"/>
    </location>
</feature>
<organism evidence="3 4">
    <name type="scientific">Trifolium subterraneum</name>
    <name type="common">Subterranean clover</name>
    <dbReference type="NCBI Taxonomy" id="3900"/>
    <lineage>
        <taxon>Eukaryota</taxon>
        <taxon>Viridiplantae</taxon>
        <taxon>Streptophyta</taxon>
        <taxon>Embryophyta</taxon>
        <taxon>Tracheophyta</taxon>
        <taxon>Spermatophyta</taxon>
        <taxon>Magnoliopsida</taxon>
        <taxon>eudicotyledons</taxon>
        <taxon>Gunneridae</taxon>
        <taxon>Pentapetalae</taxon>
        <taxon>rosids</taxon>
        <taxon>fabids</taxon>
        <taxon>Fabales</taxon>
        <taxon>Fabaceae</taxon>
        <taxon>Papilionoideae</taxon>
        <taxon>50 kb inversion clade</taxon>
        <taxon>NPAAA clade</taxon>
        <taxon>Hologalegina</taxon>
        <taxon>IRL clade</taxon>
        <taxon>Trifolieae</taxon>
        <taxon>Trifolium</taxon>
    </lineage>
</organism>
<keyword evidence="4" id="KW-1185">Reference proteome</keyword>
<dbReference type="InterPro" id="IPR005162">
    <property type="entry name" value="Retrotrans_gag_dom"/>
</dbReference>
<reference evidence="4" key="1">
    <citation type="journal article" date="2017" name="Front. Plant Sci.">
        <title>Climate Clever Clovers: New Paradigm to Reduce the Environmental Footprint of Ruminants by Breeding Low Methanogenic Forages Utilizing Haplotype Variation.</title>
        <authorList>
            <person name="Kaur P."/>
            <person name="Appels R."/>
            <person name="Bayer P.E."/>
            <person name="Keeble-Gagnere G."/>
            <person name="Wang J."/>
            <person name="Hirakawa H."/>
            <person name="Shirasawa K."/>
            <person name="Vercoe P."/>
            <person name="Stefanova K."/>
            <person name="Durmic Z."/>
            <person name="Nichols P."/>
            <person name="Revell C."/>
            <person name="Isobe S.N."/>
            <person name="Edwards D."/>
            <person name="Erskine W."/>
        </authorList>
    </citation>
    <scope>NUCLEOTIDE SEQUENCE [LARGE SCALE GENOMIC DNA]</scope>
    <source>
        <strain evidence="4">cv. Daliak</strain>
    </source>
</reference>
<dbReference type="OrthoDB" id="1740536at2759"/>
<dbReference type="PANTHER" id="PTHR33223">
    <property type="entry name" value="CCHC-TYPE DOMAIN-CONTAINING PROTEIN"/>
    <property type="match status" value="1"/>
</dbReference>
<evidence type="ECO:0000259" key="2">
    <source>
        <dbReference type="Pfam" id="PF03732"/>
    </source>
</evidence>
<dbReference type="PANTHER" id="PTHR33223:SF10">
    <property type="entry name" value="AMINOTRANSFERASE-LIKE PLANT MOBILE DOMAIN-CONTAINING PROTEIN"/>
    <property type="match status" value="1"/>
</dbReference>
<accession>A0A2Z6NV33</accession>
<evidence type="ECO:0000313" key="3">
    <source>
        <dbReference type="EMBL" id="GAU35399.1"/>
    </source>
</evidence>
<evidence type="ECO:0000313" key="4">
    <source>
        <dbReference type="Proteomes" id="UP000242715"/>
    </source>
</evidence>
<protein>
    <recommendedName>
        <fullName evidence="2">Retrotransposon gag domain-containing protein</fullName>
    </recommendedName>
</protein>